<dbReference type="Proteomes" id="UP001141434">
    <property type="component" value="Unassembled WGS sequence"/>
</dbReference>
<dbReference type="EMBL" id="JAPMSZ010000012">
    <property type="protein sequence ID" value="KAJ5081368.1"/>
    <property type="molecule type" value="Genomic_DNA"/>
</dbReference>
<protein>
    <submittedName>
        <fullName evidence="2">Uncharacterized protein</fullName>
    </submittedName>
</protein>
<sequence>MSIPGRPTSNWPIPAVPTSIFSYALDDDVAVTVFAAKAKVNEVVLVGNVTLLLVRVGDEANGFVFERGQVKFQVLDHILVGALEDNVATGVDVVGAQAQADQAVAVGDRGGNDSCDEQRGSESVMHDSRELRRKREGDWGGWSWWIGIERKREKGEK</sequence>
<accession>A0A9W9EGF7</accession>
<feature type="region of interest" description="Disordered" evidence="1">
    <location>
        <begin position="106"/>
        <end position="128"/>
    </location>
</feature>
<dbReference type="AlphaFoldDB" id="A0A9W9EGF7"/>
<gene>
    <name evidence="2" type="ORF">NUU61_009632</name>
</gene>
<dbReference type="GeneID" id="81399326"/>
<reference evidence="2" key="2">
    <citation type="journal article" date="2023" name="IMA Fungus">
        <title>Comparative genomic study of the Penicillium genus elucidates a diverse pangenome and 15 lateral gene transfer events.</title>
        <authorList>
            <person name="Petersen C."/>
            <person name="Sorensen T."/>
            <person name="Nielsen M.R."/>
            <person name="Sondergaard T.E."/>
            <person name="Sorensen J.L."/>
            <person name="Fitzpatrick D.A."/>
            <person name="Frisvad J.C."/>
            <person name="Nielsen K.L."/>
        </authorList>
    </citation>
    <scope>NUCLEOTIDE SEQUENCE</scope>
    <source>
        <strain evidence="2">IBT 34128</strain>
    </source>
</reference>
<feature type="compositionally biased region" description="Basic and acidic residues" evidence="1">
    <location>
        <begin position="116"/>
        <end position="128"/>
    </location>
</feature>
<evidence type="ECO:0000313" key="3">
    <source>
        <dbReference type="Proteomes" id="UP001141434"/>
    </source>
</evidence>
<comment type="caution">
    <text evidence="2">The sequence shown here is derived from an EMBL/GenBank/DDBJ whole genome shotgun (WGS) entry which is preliminary data.</text>
</comment>
<dbReference type="RefSeq" id="XP_056506655.1">
    <property type="nucleotide sequence ID" value="XM_056660157.1"/>
</dbReference>
<name>A0A9W9EGF7_9EURO</name>
<keyword evidence="3" id="KW-1185">Reference proteome</keyword>
<organism evidence="2 3">
    <name type="scientific">Penicillium alfredii</name>
    <dbReference type="NCBI Taxonomy" id="1506179"/>
    <lineage>
        <taxon>Eukaryota</taxon>
        <taxon>Fungi</taxon>
        <taxon>Dikarya</taxon>
        <taxon>Ascomycota</taxon>
        <taxon>Pezizomycotina</taxon>
        <taxon>Eurotiomycetes</taxon>
        <taxon>Eurotiomycetidae</taxon>
        <taxon>Eurotiales</taxon>
        <taxon>Aspergillaceae</taxon>
        <taxon>Penicillium</taxon>
    </lineage>
</organism>
<evidence type="ECO:0000313" key="2">
    <source>
        <dbReference type="EMBL" id="KAJ5081368.1"/>
    </source>
</evidence>
<reference evidence="2" key="1">
    <citation type="submission" date="2022-11" db="EMBL/GenBank/DDBJ databases">
        <authorList>
            <person name="Petersen C."/>
        </authorList>
    </citation>
    <scope>NUCLEOTIDE SEQUENCE</scope>
    <source>
        <strain evidence="2">IBT 34128</strain>
    </source>
</reference>
<proteinExistence type="predicted"/>
<evidence type="ECO:0000256" key="1">
    <source>
        <dbReference type="SAM" id="MobiDB-lite"/>
    </source>
</evidence>